<sequence>MTRKTSRPQKGDMGGSQDVQNAGVGCTSVVDQHHTDPTSTFGCLDGAIQLHAPFKTLIPLRSIGFTSLKTTDLMRLAAKRYTPTQGKTFSYKWRSGDGHIAEYVAPPFAIANVEEAIQENRIFICNNLSS</sequence>
<keyword evidence="3" id="KW-1185">Reference proteome</keyword>
<reference evidence="2 3" key="1">
    <citation type="journal article" date="2024" name="Commun. Biol.">
        <title>Comparative genomic analysis of thermophilic fungi reveals convergent evolutionary adaptations and gene losses.</title>
        <authorList>
            <person name="Steindorff A.S."/>
            <person name="Aguilar-Pontes M.V."/>
            <person name="Robinson A.J."/>
            <person name="Andreopoulos B."/>
            <person name="LaButti K."/>
            <person name="Kuo A."/>
            <person name="Mondo S."/>
            <person name="Riley R."/>
            <person name="Otillar R."/>
            <person name="Haridas S."/>
            <person name="Lipzen A."/>
            <person name="Grimwood J."/>
            <person name="Schmutz J."/>
            <person name="Clum A."/>
            <person name="Reid I.D."/>
            <person name="Moisan M.C."/>
            <person name="Butler G."/>
            <person name="Nguyen T.T.M."/>
            <person name="Dewar K."/>
            <person name="Conant G."/>
            <person name="Drula E."/>
            <person name="Henrissat B."/>
            <person name="Hansel C."/>
            <person name="Singer S."/>
            <person name="Hutchinson M.I."/>
            <person name="de Vries R.P."/>
            <person name="Natvig D.O."/>
            <person name="Powell A.J."/>
            <person name="Tsang A."/>
            <person name="Grigoriev I.V."/>
        </authorList>
    </citation>
    <scope>NUCLEOTIDE SEQUENCE [LARGE SCALE GENOMIC DNA]</scope>
    <source>
        <strain evidence="2 3">CBS 494.80</strain>
    </source>
</reference>
<dbReference type="Proteomes" id="UP001595075">
    <property type="component" value="Unassembled WGS sequence"/>
</dbReference>
<comment type="caution">
    <text evidence="2">The sequence shown here is derived from an EMBL/GenBank/DDBJ whole genome shotgun (WGS) entry which is preliminary data.</text>
</comment>
<evidence type="ECO:0000313" key="3">
    <source>
        <dbReference type="Proteomes" id="UP001595075"/>
    </source>
</evidence>
<organism evidence="2 3">
    <name type="scientific">Oculimacula yallundae</name>
    <dbReference type="NCBI Taxonomy" id="86028"/>
    <lineage>
        <taxon>Eukaryota</taxon>
        <taxon>Fungi</taxon>
        <taxon>Dikarya</taxon>
        <taxon>Ascomycota</taxon>
        <taxon>Pezizomycotina</taxon>
        <taxon>Leotiomycetes</taxon>
        <taxon>Helotiales</taxon>
        <taxon>Ploettnerulaceae</taxon>
        <taxon>Oculimacula</taxon>
    </lineage>
</organism>
<name>A0ABR4C4C1_9HELO</name>
<dbReference type="EMBL" id="JAZHXI010000014">
    <property type="protein sequence ID" value="KAL2063923.1"/>
    <property type="molecule type" value="Genomic_DNA"/>
</dbReference>
<evidence type="ECO:0000313" key="2">
    <source>
        <dbReference type="EMBL" id="KAL2063923.1"/>
    </source>
</evidence>
<proteinExistence type="predicted"/>
<accession>A0ABR4C4C1</accession>
<feature type="region of interest" description="Disordered" evidence="1">
    <location>
        <begin position="1"/>
        <end position="20"/>
    </location>
</feature>
<gene>
    <name evidence="2" type="ORF">VTL71DRAFT_4417</name>
</gene>
<evidence type="ECO:0000256" key="1">
    <source>
        <dbReference type="SAM" id="MobiDB-lite"/>
    </source>
</evidence>
<protein>
    <submittedName>
        <fullName evidence="2">Uncharacterized protein</fullName>
    </submittedName>
</protein>